<feature type="transmembrane region" description="Helical" evidence="12">
    <location>
        <begin position="36"/>
        <end position="57"/>
    </location>
</feature>
<evidence type="ECO:0000256" key="8">
    <source>
        <dbReference type="ARBA" id="ARBA00023180"/>
    </source>
</evidence>
<evidence type="ECO:0000256" key="7">
    <source>
        <dbReference type="ARBA" id="ARBA00023098"/>
    </source>
</evidence>
<feature type="transmembrane region" description="Helical" evidence="12">
    <location>
        <begin position="105"/>
        <end position="123"/>
    </location>
</feature>
<evidence type="ECO:0000256" key="10">
    <source>
        <dbReference type="RuleBase" id="RU362103"/>
    </source>
</evidence>
<feature type="transmembrane region" description="Helical" evidence="12">
    <location>
        <begin position="291"/>
        <end position="316"/>
    </location>
</feature>
<proteinExistence type="inferred from homology"/>
<keyword evidence="7 9" id="KW-0443">Lipid metabolism</keyword>
<evidence type="ECO:0000259" key="13">
    <source>
        <dbReference type="PROSITE" id="PS50850"/>
    </source>
</evidence>
<dbReference type="GO" id="GO:0005829">
    <property type="term" value="C:cytosol"/>
    <property type="evidence" value="ECO:0007669"/>
    <property type="project" value="TreeGrafter"/>
</dbReference>
<keyword evidence="4" id="KW-0732">Signal</keyword>
<dbReference type="InterPro" id="IPR020846">
    <property type="entry name" value="MFS_dom"/>
</dbReference>
<feature type="domain" description="PLA2c" evidence="14">
    <location>
        <begin position="420"/>
        <end position="998"/>
    </location>
</feature>
<reference evidence="15" key="1">
    <citation type="journal article" date="2017" name="Mycologia">
        <title>Fusarium algeriense, sp. nov., a novel toxigenic crown rot pathogen of durum wheat from Algeria is nested in the Fusarium burgessii species complex.</title>
        <authorList>
            <person name="Laraba I."/>
            <person name="Keddad A."/>
            <person name="Boureghda H."/>
            <person name="Abdallah N."/>
            <person name="Vaughan M.M."/>
            <person name="Proctor R.H."/>
            <person name="Busman M."/>
            <person name="O'Donnell K."/>
        </authorList>
    </citation>
    <scope>NUCLEOTIDE SEQUENCE</scope>
    <source>
        <strain evidence="15">NRRL 25174</strain>
    </source>
</reference>
<dbReference type="InterPro" id="IPR011701">
    <property type="entry name" value="MFS"/>
</dbReference>
<dbReference type="GO" id="GO:0004623">
    <property type="term" value="F:phospholipase A2 activity"/>
    <property type="evidence" value="ECO:0007669"/>
    <property type="project" value="TreeGrafter"/>
</dbReference>
<evidence type="ECO:0000256" key="5">
    <source>
        <dbReference type="ARBA" id="ARBA00022801"/>
    </source>
</evidence>
<dbReference type="Pfam" id="PF01735">
    <property type="entry name" value="PLA2_B"/>
    <property type="match status" value="1"/>
</dbReference>
<evidence type="ECO:0000256" key="3">
    <source>
        <dbReference type="ARBA" id="ARBA00013274"/>
    </source>
</evidence>
<dbReference type="EMBL" id="PVQB02000472">
    <property type="protein sequence ID" value="KAF4336761.1"/>
    <property type="molecule type" value="Genomic_DNA"/>
</dbReference>
<dbReference type="InterPro" id="IPR036259">
    <property type="entry name" value="MFS_trans_sf"/>
</dbReference>
<dbReference type="SUPFAM" id="SSF103473">
    <property type="entry name" value="MFS general substrate transporter"/>
    <property type="match status" value="1"/>
</dbReference>
<dbReference type="Gene3D" id="1.20.1250.20">
    <property type="entry name" value="MFS general substrate transporter like domains"/>
    <property type="match status" value="1"/>
</dbReference>
<name>A0A9P5DTL8_9HYPO</name>
<accession>A0A9P5DTL8</accession>
<keyword evidence="5 9" id="KW-0378">Hydrolase</keyword>
<feature type="transmembrane region" description="Helical" evidence="12">
    <location>
        <begin position="162"/>
        <end position="186"/>
    </location>
</feature>
<sequence length="1076" mass="116302">MASEPKPALTASPNSPLPPINPIDDDVASIPTWRKWVILFVVCWMPLPMTFWSTAIMPATIEVASDLHIPMTTITTINAAVFVAQALSGLIWLPVSTIIGRKSAYLAANAVLCVCAIGCATVPNLPGFATLWILGGNTGPFFLVAGQTILADIFDPTSRGTAVGFFLGSCVSFNSIAPLLGSIIATFTSWRVIYGVEAGMCLFGLILSLLFIPKASEVQNPKLAEATRPRTLKEIIQTFNPMHVFCQFKYPKVILANIACGLLGFNQYGLLSSVRRVINPRFNLTSPLSSGLFYLAPGAGFLVGSTIGGKISDVVVKRYMRKRNGQRIPEDRLNSSLPSVLLILPLGTLLYGWSVYHRLGGMALPIISAFIQGFGLMASFSGLNTYAAEVRPAHRTAVITGKYVIQYSFGAISVGGVVPMINGIGVGWAFTVSLSDEELSWREQRAKLMIPNLEDYLKLANISNFNVKNYINKLKNDDVPIVGLSVSGGGTQSGLGGLGVYQAYDARSGAAKAARTGGLTQLLSYITGLSGGGAVTVSLLAANNFTTVDNVKKAANFSRDYSSGPDGNQASFFTTIFQNAGAKVESGFPISVADTFGQFWGTWLPEDKVYSNYSDIASKNTAFTLGDAPMPILCFAEVIPGKSPEIGKLMYPGLNKSALFNLTSYEVTPFEFGSWLGGRVQAFIETKWLGTSMSDGKPQNKSECVGGFDKLTLMQGTTTNAFTAWFIDTFYGVPVFAKRWLEKRQKANPDINDVPIPSDQYDNPLVQLVNQTALYFDLTFNESLWATYPNPFEDYNEDMKGVSELLLVDGSLALESNPLRPLIIPERKLDLIIVYEASSDAPNSWVNGSNLIGTLFLTLIKALTNISDTALAASQGNIPFPKIPDVNTIVAQNLSFQPTFFGCNASSPTPLLLWLPNAPWTGYTNYSYAQTQFTPNQVDIAFENAFQVATYGNGSVDENWPACLACAAIKGSLRRLDIDLPKQCEECFERHCWNGTTSDRKATAEDFNLTPRLDPELSFAKWNESDWEKSESSGNSSGSGSGSENGSGKGKDSVGVKFSSSLFGLALSMVAMICLL</sequence>
<dbReference type="SUPFAM" id="SSF52151">
    <property type="entry name" value="FabD/lysophospholipase-like"/>
    <property type="match status" value="1"/>
</dbReference>
<feature type="transmembrane region" description="Helical" evidence="12">
    <location>
        <begin position="337"/>
        <end position="356"/>
    </location>
</feature>
<dbReference type="GO" id="GO:0016020">
    <property type="term" value="C:membrane"/>
    <property type="evidence" value="ECO:0007669"/>
    <property type="project" value="UniProtKB-SubCell"/>
</dbReference>
<comment type="subcellular location">
    <subcellularLocation>
        <location evidence="1">Membrane</location>
        <topology evidence="1">Multi-pass membrane protein</topology>
    </subcellularLocation>
</comment>
<dbReference type="OrthoDB" id="4084751at2759"/>
<keyword evidence="12" id="KW-0812">Transmembrane</keyword>
<evidence type="ECO:0000256" key="12">
    <source>
        <dbReference type="SAM" id="Phobius"/>
    </source>
</evidence>
<dbReference type="EC" id="3.1.1.5" evidence="3 10"/>
<protein>
    <recommendedName>
        <fullName evidence="3 10">Lysophospholipase</fullName>
        <ecNumber evidence="3 10">3.1.1.5</ecNumber>
    </recommendedName>
</protein>
<dbReference type="GO" id="GO:0046475">
    <property type="term" value="P:glycerophospholipid catabolic process"/>
    <property type="evidence" value="ECO:0007669"/>
    <property type="project" value="TreeGrafter"/>
</dbReference>
<evidence type="ECO:0000256" key="6">
    <source>
        <dbReference type="ARBA" id="ARBA00022963"/>
    </source>
</evidence>
<evidence type="ECO:0000256" key="11">
    <source>
        <dbReference type="SAM" id="MobiDB-lite"/>
    </source>
</evidence>
<gene>
    <name evidence="15" type="ORF">FBEOM_9392</name>
</gene>
<feature type="transmembrane region" description="Helical" evidence="12">
    <location>
        <begin position="253"/>
        <end position="271"/>
    </location>
</feature>
<dbReference type="GO" id="GO:0022857">
    <property type="term" value="F:transmembrane transporter activity"/>
    <property type="evidence" value="ECO:0007669"/>
    <property type="project" value="InterPro"/>
</dbReference>
<feature type="transmembrane region" description="Helical" evidence="12">
    <location>
        <begin position="129"/>
        <end position="150"/>
    </location>
</feature>
<organism evidence="15 16">
    <name type="scientific">Fusarium beomiforme</name>
    <dbReference type="NCBI Taxonomy" id="44412"/>
    <lineage>
        <taxon>Eukaryota</taxon>
        <taxon>Fungi</taxon>
        <taxon>Dikarya</taxon>
        <taxon>Ascomycota</taxon>
        <taxon>Pezizomycotina</taxon>
        <taxon>Sordariomycetes</taxon>
        <taxon>Hypocreomycetidae</taxon>
        <taxon>Hypocreales</taxon>
        <taxon>Nectriaceae</taxon>
        <taxon>Fusarium</taxon>
        <taxon>Fusarium burgessii species complex</taxon>
    </lineage>
</organism>
<dbReference type="PROSITE" id="PS50850">
    <property type="entry name" value="MFS"/>
    <property type="match status" value="1"/>
</dbReference>
<feature type="domain" description="Major facilitator superfamily (MFS) profile" evidence="13">
    <location>
        <begin position="38"/>
        <end position="475"/>
    </location>
</feature>
<evidence type="ECO:0000313" key="15">
    <source>
        <dbReference type="EMBL" id="KAF4336761.1"/>
    </source>
</evidence>
<evidence type="ECO:0000256" key="1">
    <source>
        <dbReference type="ARBA" id="ARBA00004141"/>
    </source>
</evidence>
<dbReference type="PANTHER" id="PTHR10728">
    <property type="entry name" value="CYTOSOLIC PHOSPHOLIPASE A2"/>
    <property type="match status" value="1"/>
</dbReference>
<evidence type="ECO:0000256" key="9">
    <source>
        <dbReference type="PROSITE-ProRule" id="PRU00555"/>
    </source>
</evidence>
<dbReference type="AlphaFoldDB" id="A0A9P5DTL8"/>
<dbReference type="SMART" id="SM00022">
    <property type="entry name" value="PLAc"/>
    <property type="match status" value="1"/>
</dbReference>
<keyword evidence="8" id="KW-0325">Glycoprotein</keyword>
<evidence type="ECO:0000259" key="14">
    <source>
        <dbReference type="PROSITE" id="PS51210"/>
    </source>
</evidence>
<comment type="caution">
    <text evidence="15">The sequence shown here is derived from an EMBL/GenBank/DDBJ whole genome shotgun (WGS) entry which is preliminary data.</text>
</comment>
<keyword evidence="12" id="KW-0472">Membrane</keyword>
<evidence type="ECO:0000313" key="16">
    <source>
        <dbReference type="Proteomes" id="UP000730481"/>
    </source>
</evidence>
<reference evidence="15" key="2">
    <citation type="submission" date="2020-02" db="EMBL/GenBank/DDBJ databases">
        <title>Identification and distribution of gene clusters putatively required for synthesis of sphingolipid metabolism inhibitors in phylogenetically diverse species of the filamentous fungus Fusarium.</title>
        <authorList>
            <person name="Kim H.-S."/>
            <person name="Busman M."/>
            <person name="Brown D.W."/>
            <person name="Divon H."/>
            <person name="Uhlig S."/>
            <person name="Proctor R.H."/>
        </authorList>
    </citation>
    <scope>NUCLEOTIDE SEQUENCE</scope>
    <source>
        <strain evidence="15">NRRL 25174</strain>
    </source>
</reference>
<feature type="transmembrane region" description="Helical" evidence="12">
    <location>
        <begin position="404"/>
        <end position="430"/>
    </location>
</feature>
<evidence type="ECO:0000256" key="4">
    <source>
        <dbReference type="ARBA" id="ARBA00022729"/>
    </source>
</evidence>
<dbReference type="PANTHER" id="PTHR10728:SF33">
    <property type="entry name" value="LYSOPHOSPHOLIPASE 1-RELATED"/>
    <property type="match status" value="1"/>
</dbReference>
<dbReference type="GO" id="GO:0004622">
    <property type="term" value="F:phosphatidylcholine lysophospholipase activity"/>
    <property type="evidence" value="ECO:0007669"/>
    <property type="project" value="UniProtKB-EC"/>
</dbReference>
<comment type="catalytic activity">
    <reaction evidence="10">
        <text>a 1-acyl-sn-glycero-3-phosphocholine + H2O = sn-glycerol 3-phosphocholine + a fatty acid + H(+)</text>
        <dbReference type="Rhea" id="RHEA:15177"/>
        <dbReference type="ChEBI" id="CHEBI:15377"/>
        <dbReference type="ChEBI" id="CHEBI:15378"/>
        <dbReference type="ChEBI" id="CHEBI:16870"/>
        <dbReference type="ChEBI" id="CHEBI:28868"/>
        <dbReference type="ChEBI" id="CHEBI:58168"/>
        <dbReference type="EC" id="3.1.1.5"/>
    </reaction>
</comment>
<keyword evidence="6 9" id="KW-0442">Lipid degradation</keyword>
<comment type="similarity">
    <text evidence="2 10">Belongs to the lysophospholipase family.</text>
</comment>
<dbReference type="Proteomes" id="UP000730481">
    <property type="component" value="Unassembled WGS sequence"/>
</dbReference>
<feature type="transmembrane region" description="Helical" evidence="12">
    <location>
        <begin position="192"/>
        <end position="212"/>
    </location>
</feature>
<keyword evidence="12" id="KW-1133">Transmembrane helix</keyword>
<dbReference type="PROSITE" id="PS51210">
    <property type="entry name" value="PLA2C"/>
    <property type="match status" value="1"/>
</dbReference>
<dbReference type="InterPro" id="IPR016035">
    <property type="entry name" value="Acyl_Trfase/lysoPLipase"/>
</dbReference>
<dbReference type="InterPro" id="IPR002642">
    <property type="entry name" value="LysoPLipase_cat_dom"/>
</dbReference>
<dbReference type="Pfam" id="PF07690">
    <property type="entry name" value="MFS_1"/>
    <property type="match status" value="1"/>
</dbReference>
<dbReference type="Gene3D" id="3.40.1090.10">
    <property type="entry name" value="Cytosolic phospholipase A2 catalytic domain"/>
    <property type="match status" value="1"/>
</dbReference>
<keyword evidence="16" id="KW-1185">Reference proteome</keyword>
<evidence type="ECO:0000256" key="2">
    <source>
        <dbReference type="ARBA" id="ARBA00008780"/>
    </source>
</evidence>
<feature type="region of interest" description="Disordered" evidence="11">
    <location>
        <begin position="1026"/>
        <end position="1052"/>
    </location>
</feature>
<feature type="compositionally biased region" description="Gly residues" evidence="11">
    <location>
        <begin position="1037"/>
        <end position="1048"/>
    </location>
</feature>
<feature type="transmembrane region" description="Helical" evidence="12">
    <location>
        <begin position="362"/>
        <end position="383"/>
    </location>
</feature>
<feature type="transmembrane region" description="Helical" evidence="12">
    <location>
        <begin position="69"/>
        <end position="93"/>
    </location>
</feature>